<protein>
    <submittedName>
        <fullName evidence="1">Uncharacterized protein</fullName>
    </submittedName>
</protein>
<dbReference type="EMBL" id="FMTS01000001">
    <property type="protein sequence ID" value="SCW42283.1"/>
    <property type="molecule type" value="Genomic_DNA"/>
</dbReference>
<evidence type="ECO:0000313" key="1">
    <source>
        <dbReference type="EMBL" id="SCW42283.1"/>
    </source>
</evidence>
<accession>A0A1G4QCD0</accession>
<keyword evidence="2" id="KW-1185">Reference proteome</keyword>
<dbReference type="STRING" id="260084.SAMN02927928_1115"/>
<reference evidence="2" key="1">
    <citation type="submission" date="2016-10" db="EMBL/GenBank/DDBJ databases">
        <authorList>
            <person name="Varghese N."/>
            <person name="Submissions S."/>
        </authorList>
    </citation>
    <scope>NUCLEOTIDE SEQUENCE [LARGE SCALE GENOMIC DNA]</scope>
    <source>
        <strain evidence="2">CGMCC 1.3431</strain>
    </source>
</reference>
<proteinExistence type="predicted"/>
<dbReference type="Proteomes" id="UP000199150">
    <property type="component" value="Unassembled WGS sequence"/>
</dbReference>
<sequence length="83" mass="9795">MSSRVESGKKPFPEPLTHDETCMEVLERLEELKCLALQTGDHELVDGLDYVFERFITRYCDSKHAELNARMRRHFHPPKAYMN</sequence>
<dbReference type="AlphaFoldDB" id="A0A1G4QCD0"/>
<organism evidence="1 2">
    <name type="scientific">Asticcacaulis taihuensis</name>
    <dbReference type="NCBI Taxonomy" id="260084"/>
    <lineage>
        <taxon>Bacteria</taxon>
        <taxon>Pseudomonadati</taxon>
        <taxon>Pseudomonadota</taxon>
        <taxon>Alphaproteobacteria</taxon>
        <taxon>Caulobacterales</taxon>
        <taxon>Caulobacteraceae</taxon>
        <taxon>Asticcacaulis</taxon>
    </lineage>
</organism>
<gene>
    <name evidence="1" type="ORF">SAMN02927928_1115</name>
</gene>
<name>A0A1G4QCD0_9CAUL</name>
<evidence type="ECO:0000313" key="2">
    <source>
        <dbReference type="Proteomes" id="UP000199150"/>
    </source>
</evidence>